<evidence type="ECO:0000259" key="2">
    <source>
        <dbReference type="Pfam" id="PF21478"/>
    </source>
</evidence>
<dbReference type="Gene3D" id="3.90.1150.10">
    <property type="entry name" value="Aspartate Aminotransferase, domain 1"/>
    <property type="match status" value="1"/>
</dbReference>
<name>A0A2N5SYQ5_9BASI</name>
<dbReference type="InterPro" id="IPR015424">
    <property type="entry name" value="PyrdxlP-dep_Trfase"/>
</dbReference>
<dbReference type="SUPFAM" id="SSF53383">
    <property type="entry name" value="PLP-dependent transferases"/>
    <property type="match status" value="1"/>
</dbReference>
<dbReference type="GO" id="GO:0005960">
    <property type="term" value="C:glycine cleavage complex"/>
    <property type="evidence" value="ECO:0007669"/>
    <property type="project" value="TreeGrafter"/>
</dbReference>
<dbReference type="STRING" id="200324.A0A2N5SYQ5"/>
<protein>
    <recommendedName>
        <fullName evidence="2">Glycine dehydrogenase C-terminal domain-containing protein</fullName>
    </recommendedName>
</protein>
<dbReference type="PANTHER" id="PTHR11773">
    <property type="entry name" value="GLYCINE DEHYDROGENASE, DECARBOXYLATING"/>
    <property type="match status" value="1"/>
</dbReference>
<dbReference type="InterPro" id="IPR015422">
    <property type="entry name" value="PyrdxlP-dep_Trfase_small"/>
</dbReference>
<dbReference type="InterPro" id="IPR049316">
    <property type="entry name" value="GDC-P_C"/>
</dbReference>
<keyword evidence="1" id="KW-0663">Pyridoxal phosphate</keyword>
<dbReference type="Pfam" id="PF21478">
    <property type="entry name" value="GcvP2_C"/>
    <property type="match status" value="1"/>
</dbReference>
<reference evidence="3 4" key="1">
    <citation type="submission" date="2017-11" db="EMBL/GenBank/DDBJ databases">
        <title>De novo assembly and phasing of dikaryotic genomes from two isolates of Puccinia coronata f. sp. avenae, the causal agent of oat crown rust.</title>
        <authorList>
            <person name="Miller M.E."/>
            <person name="Zhang Y."/>
            <person name="Omidvar V."/>
            <person name="Sperschneider J."/>
            <person name="Schwessinger B."/>
            <person name="Raley C."/>
            <person name="Palmer J.M."/>
            <person name="Garnica D."/>
            <person name="Upadhyaya N."/>
            <person name="Rathjen J."/>
            <person name="Taylor J.M."/>
            <person name="Park R.F."/>
            <person name="Dodds P.N."/>
            <person name="Hirsch C.D."/>
            <person name="Kianian S.F."/>
            <person name="Figueroa M."/>
        </authorList>
    </citation>
    <scope>NUCLEOTIDE SEQUENCE [LARGE SCALE GENOMIC DNA]</scope>
    <source>
        <strain evidence="3">12NC29</strain>
    </source>
</reference>
<comment type="caution">
    <text evidence="3">The sequence shown here is derived from an EMBL/GenBank/DDBJ whole genome shotgun (WGS) entry which is preliminary data.</text>
</comment>
<accession>A0A2N5SYQ5</accession>
<dbReference type="GO" id="GO:0019464">
    <property type="term" value="P:glycine decarboxylation via glycine cleavage system"/>
    <property type="evidence" value="ECO:0007669"/>
    <property type="project" value="TreeGrafter"/>
</dbReference>
<dbReference type="GO" id="GO:0004375">
    <property type="term" value="F:glycine dehydrogenase (decarboxylating) activity"/>
    <property type="evidence" value="ECO:0007669"/>
    <property type="project" value="InterPro"/>
</dbReference>
<dbReference type="GO" id="GO:0030170">
    <property type="term" value="F:pyridoxal phosphate binding"/>
    <property type="evidence" value="ECO:0007669"/>
    <property type="project" value="TreeGrafter"/>
</dbReference>
<dbReference type="GO" id="GO:0016594">
    <property type="term" value="F:glycine binding"/>
    <property type="evidence" value="ECO:0007669"/>
    <property type="project" value="TreeGrafter"/>
</dbReference>
<dbReference type="AlphaFoldDB" id="A0A2N5SYQ5"/>
<gene>
    <name evidence="3" type="ORF">PCANC_14200</name>
</gene>
<feature type="domain" description="Glycine dehydrogenase C-terminal" evidence="2">
    <location>
        <begin position="16"/>
        <end position="84"/>
    </location>
</feature>
<evidence type="ECO:0000313" key="4">
    <source>
        <dbReference type="Proteomes" id="UP000235388"/>
    </source>
</evidence>
<dbReference type="OrthoDB" id="6537869at2759"/>
<dbReference type="GO" id="GO:0005739">
    <property type="term" value="C:mitochondrion"/>
    <property type="evidence" value="ECO:0007669"/>
    <property type="project" value="TreeGrafter"/>
</dbReference>
<dbReference type="EMBL" id="PGCJ01000833">
    <property type="protein sequence ID" value="PLW18352.1"/>
    <property type="molecule type" value="Genomic_DNA"/>
</dbReference>
<proteinExistence type="predicted"/>
<dbReference type="InterPro" id="IPR020581">
    <property type="entry name" value="GDC_P"/>
</dbReference>
<organism evidence="3 4">
    <name type="scientific">Puccinia coronata f. sp. avenae</name>
    <dbReference type="NCBI Taxonomy" id="200324"/>
    <lineage>
        <taxon>Eukaryota</taxon>
        <taxon>Fungi</taxon>
        <taxon>Dikarya</taxon>
        <taxon>Basidiomycota</taxon>
        <taxon>Pucciniomycotina</taxon>
        <taxon>Pucciniomycetes</taxon>
        <taxon>Pucciniales</taxon>
        <taxon>Pucciniaceae</taxon>
        <taxon>Puccinia</taxon>
    </lineage>
</organism>
<keyword evidence="4" id="KW-1185">Reference proteome</keyword>
<dbReference type="PANTHER" id="PTHR11773:SF1">
    <property type="entry name" value="GLYCINE DEHYDROGENASE (DECARBOXYLATING), MITOCHONDRIAL"/>
    <property type="match status" value="1"/>
</dbReference>
<evidence type="ECO:0000256" key="1">
    <source>
        <dbReference type="ARBA" id="ARBA00022898"/>
    </source>
</evidence>
<dbReference type="Proteomes" id="UP000235388">
    <property type="component" value="Unassembled WGS sequence"/>
</dbReference>
<sequence length="113" mass="12817">MCANDFQNPILGNAHRIDCSKFEKKHGIKVMDVAMRLIDYGFHPPTCSWPIATSMLLEPTESKSLAELDRFVEALVAIRAEVDTPEGRALTLRPPLGVQTRRERPPRYLPLLF</sequence>
<evidence type="ECO:0000313" key="3">
    <source>
        <dbReference type="EMBL" id="PLW18352.1"/>
    </source>
</evidence>